<evidence type="ECO:0000313" key="3">
    <source>
        <dbReference type="Proteomes" id="UP001387364"/>
    </source>
</evidence>
<dbReference type="Gene3D" id="2.40.50.140">
    <property type="entry name" value="Nucleic acid-binding proteins"/>
    <property type="match status" value="1"/>
</dbReference>
<dbReference type="PROSITE" id="PS50126">
    <property type="entry name" value="S1"/>
    <property type="match status" value="1"/>
</dbReference>
<feature type="domain" description="S1 motif" evidence="1">
    <location>
        <begin position="8"/>
        <end position="77"/>
    </location>
</feature>
<dbReference type="EMBL" id="CP147404">
    <property type="protein sequence ID" value="WXB92404.1"/>
    <property type="molecule type" value="Genomic_DNA"/>
</dbReference>
<accession>A0ABZ2N489</accession>
<evidence type="ECO:0000259" key="1">
    <source>
        <dbReference type="PROSITE" id="PS50126"/>
    </source>
</evidence>
<protein>
    <submittedName>
        <fullName evidence="2">S1 domain-containing post-transcriptional regulator GSP13</fullName>
    </submittedName>
</protein>
<reference evidence="2 3" key="1">
    <citation type="submission" date="2024-02" db="EMBL/GenBank/DDBJ databases">
        <title>Seven novel Bacillus-like species.</title>
        <authorList>
            <person name="Liu G."/>
        </authorList>
    </citation>
    <scope>NUCLEOTIDE SEQUENCE [LARGE SCALE GENOMIC DNA]</scope>
    <source>
        <strain evidence="2 3">FJAT-52991</strain>
    </source>
</reference>
<keyword evidence="3" id="KW-1185">Reference proteome</keyword>
<dbReference type="InterPro" id="IPR035104">
    <property type="entry name" value="Ribosomal_protein_S1-like"/>
</dbReference>
<dbReference type="InterPro" id="IPR050437">
    <property type="entry name" value="Ribos_protein_bS1-like"/>
</dbReference>
<gene>
    <name evidence="2" type="primary">yugI</name>
    <name evidence="2" type="ORF">WDJ61_14360</name>
</gene>
<proteinExistence type="predicted"/>
<sequence>MGNNYEPGQIVTGKVTGIQPYGAFIALENGMQGLVHISEITHGYVKDIHDHLEVGKEVTVKVISVNEEEGKISLSIRATAESKPTSIHEVRRIKLGENSAGFNTLKHKLKEWIEQSEEEK</sequence>
<dbReference type="InterPro" id="IPR012340">
    <property type="entry name" value="NA-bd_OB-fold"/>
</dbReference>
<dbReference type="RefSeq" id="WP_338750868.1">
    <property type="nucleotide sequence ID" value="NZ_CP147404.1"/>
</dbReference>
<evidence type="ECO:0000313" key="2">
    <source>
        <dbReference type="EMBL" id="WXB92404.1"/>
    </source>
</evidence>
<dbReference type="Proteomes" id="UP001387364">
    <property type="component" value="Chromosome"/>
</dbReference>
<dbReference type="SUPFAM" id="SSF50249">
    <property type="entry name" value="Nucleic acid-binding proteins"/>
    <property type="match status" value="1"/>
</dbReference>
<dbReference type="Pfam" id="PF00575">
    <property type="entry name" value="S1"/>
    <property type="match status" value="1"/>
</dbReference>
<dbReference type="PRINTS" id="PR00681">
    <property type="entry name" value="RIBOSOMALS1"/>
</dbReference>
<organism evidence="2 3">
    <name type="scientific">Bacillus kandeliae</name>
    <dbReference type="NCBI Taxonomy" id="3129297"/>
    <lineage>
        <taxon>Bacteria</taxon>
        <taxon>Bacillati</taxon>
        <taxon>Bacillota</taxon>
        <taxon>Bacilli</taxon>
        <taxon>Bacillales</taxon>
        <taxon>Bacillaceae</taxon>
        <taxon>Bacillus</taxon>
    </lineage>
</organism>
<name>A0ABZ2N489_9BACI</name>
<dbReference type="PANTHER" id="PTHR10724">
    <property type="entry name" value="30S RIBOSOMAL PROTEIN S1"/>
    <property type="match status" value="1"/>
</dbReference>
<dbReference type="NCBIfam" id="NF040579">
    <property type="entry name" value="S1_dom_CvfD"/>
    <property type="match status" value="1"/>
</dbReference>
<dbReference type="SMART" id="SM00316">
    <property type="entry name" value="S1"/>
    <property type="match status" value="1"/>
</dbReference>
<dbReference type="InterPro" id="IPR003029">
    <property type="entry name" value="S1_domain"/>
</dbReference>
<dbReference type="NCBIfam" id="NF005973">
    <property type="entry name" value="PRK08059.1"/>
    <property type="match status" value="1"/>
</dbReference>